<name>A0A931AKF0_9ACTN</name>
<feature type="region of interest" description="Disordered" evidence="1">
    <location>
        <begin position="59"/>
        <end position="80"/>
    </location>
</feature>
<dbReference type="EMBL" id="JADOGI010000513">
    <property type="protein sequence ID" value="MBF8194667.1"/>
    <property type="molecule type" value="Genomic_DNA"/>
</dbReference>
<feature type="domain" description="DUF427" evidence="2">
    <location>
        <begin position="18"/>
        <end position="106"/>
    </location>
</feature>
<dbReference type="InterPro" id="IPR007361">
    <property type="entry name" value="DUF427"/>
</dbReference>
<dbReference type="Proteomes" id="UP000605361">
    <property type="component" value="Unassembled WGS sequence"/>
</dbReference>
<dbReference type="Gene3D" id="2.170.150.40">
    <property type="entry name" value="Domain of unknown function (DUF427)"/>
    <property type="match status" value="2"/>
</dbReference>
<sequence>MDATNRGRVRVERTAKRVRTYLGGRVVADTTAALLVWEVPYYPTYYFPLGDVDATALKPSGTTKHSPSRGEATVHTVTSGTGEAPDAALIYADSPLEQIRGHVRFEWAAMDAWFEEDEEVFFHARDPYTRVDILPSSRHVRVEVDGVTVADTRSPHILFETGLPARYYLPKTDVRLDLLERTGTVSHCPYKGTAEYWSVNGKEDLAWSYRTPLPESQKVTGLVAFYNEKLDIYVDGELQERPKTKFA</sequence>
<dbReference type="Pfam" id="PF04248">
    <property type="entry name" value="NTP_transf_9"/>
    <property type="match status" value="2"/>
</dbReference>
<dbReference type="InterPro" id="IPR038694">
    <property type="entry name" value="DUF427_sf"/>
</dbReference>
<keyword evidence="4" id="KW-1185">Reference proteome</keyword>
<accession>A0A931AKF0</accession>
<evidence type="ECO:0000259" key="2">
    <source>
        <dbReference type="Pfam" id="PF04248"/>
    </source>
</evidence>
<dbReference type="PANTHER" id="PTHR34310:SF9">
    <property type="entry name" value="BLR5716 PROTEIN"/>
    <property type="match status" value="1"/>
</dbReference>
<dbReference type="PANTHER" id="PTHR34310">
    <property type="entry name" value="DUF427 DOMAIN PROTEIN (AFU_ORTHOLOGUE AFUA_3G02220)"/>
    <property type="match status" value="1"/>
</dbReference>
<evidence type="ECO:0000313" key="4">
    <source>
        <dbReference type="Proteomes" id="UP000605361"/>
    </source>
</evidence>
<reference evidence="3" key="1">
    <citation type="submission" date="2020-11" db="EMBL/GenBank/DDBJ databases">
        <title>Whole-genome analyses of Nonomuraea sp. K274.</title>
        <authorList>
            <person name="Veyisoglu A."/>
        </authorList>
    </citation>
    <scope>NUCLEOTIDE SEQUENCE</scope>
    <source>
        <strain evidence="3">K274</strain>
    </source>
</reference>
<feature type="domain" description="DUF427" evidence="2">
    <location>
        <begin position="140"/>
        <end position="228"/>
    </location>
</feature>
<evidence type="ECO:0000313" key="3">
    <source>
        <dbReference type="EMBL" id="MBF8194667.1"/>
    </source>
</evidence>
<evidence type="ECO:0000256" key="1">
    <source>
        <dbReference type="SAM" id="MobiDB-lite"/>
    </source>
</evidence>
<proteinExistence type="predicted"/>
<dbReference type="RefSeq" id="WP_195903476.1">
    <property type="nucleotide sequence ID" value="NZ_JADOGI010000513.1"/>
</dbReference>
<organism evidence="3 4">
    <name type="scientific">Nonomuraea cypriaca</name>
    <dbReference type="NCBI Taxonomy" id="1187855"/>
    <lineage>
        <taxon>Bacteria</taxon>
        <taxon>Bacillati</taxon>
        <taxon>Actinomycetota</taxon>
        <taxon>Actinomycetes</taxon>
        <taxon>Streptosporangiales</taxon>
        <taxon>Streptosporangiaceae</taxon>
        <taxon>Nonomuraea</taxon>
    </lineage>
</organism>
<dbReference type="AlphaFoldDB" id="A0A931AKF0"/>
<gene>
    <name evidence="3" type="ORF">ITP53_55275</name>
</gene>
<protein>
    <submittedName>
        <fullName evidence="3">DUF427 domain-containing protein</fullName>
    </submittedName>
</protein>
<comment type="caution">
    <text evidence="3">The sequence shown here is derived from an EMBL/GenBank/DDBJ whole genome shotgun (WGS) entry which is preliminary data.</text>
</comment>